<accession>A0A447ICB1</accession>
<dbReference type="PANTHER" id="PTHR43861">
    <property type="entry name" value="TRANS-ACONITATE 2-METHYLTRANSFERASE-RELATED"/>
    <property type="match status" value="1"/>
</dbReference>
<dbReference type="Gene3D" id="3.40.50.150">
    <property type="entry name" value="Vaccinia Virus protein VP39"/>
    <property type="match status" value="1"/>
</dbReference>
<dbReference type="InterPro" id="IPR025714">
    <property type="entry name" value="Methyltranfer_dom"/>
</dbReference>
<dbReference type="GO" id="GO:0008168">
    <property type="term" value="F:methyltransferase activity"/>
    <property type="evidence" value="ECO:0007669"/>
    <property type="project" value="UniProtKB-KW"/>
</dbReference>
<keyword evidence="3" id="KW-1185">Reference proteome</keyword>
<evidence type="ECO:0000259" key="1">
    <source>
        <dbReference type="Pfam" id="PF13847"/>
    </source>
</evidence>
<dbReference type="Proteomes" id="UP000268844">
    <property type="component" value="Unassembled WGS sequence"/>
</dbReference>
<proteinExistence type="predicted"/>
<dbReference type="InterPro" id="IPR029063">
    <property type="entry name" value="SAM-dependent_MTases_sf"/>
</dbReference>
<dbReference type="CDD" id="cd02440">
    <property type="entry name" value="AdoMet_MTases"/>
    <property type="match status" value="1"/>
</dbReference>
<keyword evidence="2" id="KW-0489">Methyltransferase</keyword>
<keyword evidence="2" id="KW-0808">Transferase</keyword>
<evidence type="ECO:0000313" key="3">
    <source>
        <dbReference type="Proteomes" id="UP000268844"/>
    </source>
</evidence>
<feature type="domain" description="Methyltransferase" evidence="1">
    <location>
        <begin position="39"/>
        <end position="145"/>
    </location>
</feature>
<sequence>MAASTAFWNNMAERYAASPIANQAAYERKIEATRALFRPDMKIFEFGCGTGSTALRHAPYVGHIRAVDFSENMIAIARAKAEKAGITNVDFAQGDIASLPVERERYDMVMGHSILHLLADPQAAINKSFAMLKPGGYLVTSTACMGWSPLAVLMPIAPLGRALGKLPQLSFFSGNGLEKMQRKAGFQIVHRWHPGGVAAVFFIARKPQALA</sequence>
<dbReference type="EC" id="2.1.1.-" evidence="2"/>
<evidence type="ECO:0000313" key="2">
    <source>
        <dbReference type="EMBL" id="VDS05102.1"/>
    </source>
</evidence>
<organism evidence="2 3">
    <name type="scientific">Devosia equisanguinis</name>
    <dbReference type="NCBI Taxonomy" id="2490941"/>
    <lineage>
        <taxon>Bacteria</taxon>
        <taxon>Pseudomonadati</taxon>
        <taxon>Pseudomonadota</taxon>
        <taxon>Alphaproteobacteria</taxon>
        <taxon>Hyphomicrobiales</taxon>
        <taxon>Devosiaceae</taxon>
        <taxon>Devosia</taxon>
    </lineage>
</organism>
<dbReference type="PANTHER" id="PTHR43861:SF1">
    <property type="entry name" value="TRANS-ACONITATE 2-METHYLTRANSFERASE"/>
    <property type="match status" value="1"/>
</dbReference>
<dbReference type="RefSeq" id="WP_126150645.1">
    <property type="nucleotide sequence ID" value="NZ_JBHTMH010000003.1"/>
</dbReference>
<protein>
    <submittedName>
        <fullName evidence="2">Putative methyltransferase YcgJ</fullName>
        <ecNumber evidence="2">2.1.1.-</ecNumber>
    </submittedName>
</protein>
<dbReference type="AlphaFoldDB" id="A0A447ICB1"/>
<dbReference type="SUPFAM" id="SSF53335">
    <property type="entry name" value="S-adenosyl-L-methionine-dependent methyltransferases"/>
    <property type="match status" value="1"/>
</dbReference>
<name>A0A447ICB1_9HYPH</name>
<dbReference type="EMBL" id="UZWD01000027">
    <property type="protein sequence ID" value="VDS05102.1"/>
    <property type="molecule type" value="Genomic_DNA"/>
</dbReference>
<dbReference type="GO" id="GO:0032259">
    <property type="term" value="P:methylation"/>
    <property type="evidence" value="ECO:0007669"/>
    <property type="project" value="UniProtKB-KW"/>
</dbReference>
<reference evidence="2 3" key="1">
    <citation type="submission" date="2018-12" db="EMBL/GenBank/DDBJ databases">
        <authorList>
            <person name="Criscuolo A."/>
        </authorList>
    </citation>
    <scope>NUCLEOTIDE SEQUENCE [LARGE SCALE GENOMIC DNA]</scope>
    <source>
        <strain evidence="2">ACIP1116281</strain>
    </source>
</reference>
<dbReference type="Pfam" id="PF13847">
    <property type="entry name" value="Methyltransf_31"/>
    <property type="match status" value="1"/>
</dbReference>
<dbReference type="OrthoDB" id="5642573at2"/>
<gene>
    <name evidence="2" type="primary">ycgJ</name>
    <name evidence="2" type="ORF">DEVEQU_02243</name>
</gene>